<comment type="catalytic activity">
    <reaction evidence="12">
        <text>D-serine = pyruvate + NH4(+)</text>
        <dbReference type="Rhea" id="RHEA:13977"/>
        <dbReference type="ChEBI" id="CHEBI:15361"/>
        <dbReference type="ChEBI" id="CHEBI:28938"/>
        <dbReference type="ChEBI" id="CHEBI:35247"/>
        <dbReference type="EC" id="4.3.1.18"/>
    </reaction>
</comment>
<dbReference type="EC" id="4.3.1.17" evidence="6"/>
<dbReference type="EC" id="4.3.1.18" evidence="15"/>
<evidence type="ECO:0000259" key="21">
    <source>
        <dbReference type="Pfam" id="PF00291"/>
    </source>
</evidence>
<evidence type="ECO:0000313" key="23">
    <source>
        <dbReference type="Proteomes" id="UP000218231"/>
    </source>
</evidence>
<organism evidence="22 23">
    <name type="scientific">Diploscapter pachys</name>
    <dbReference type="NCBI Taxonomy" id="2018661"/>
    <lineage>
        <taxon>Eukaryota</taxon>
        <taxon>Metazoa</taxon>
        <taxon>Ecdysozoa</taxon>
        <taxon>Nematoda</taxon>
        <taxon>Chromadorea</taxon>
        <taxon>Rhabditida</taxon>
        <taxon>Rhabditina</taxon>
        <taxon>Rhabditomorpha</taxon>
        <taxon>Rhabditoidea</taxon>
        <taxon>Rhabditidae</taxon>
        <taxon>Diploscapter</taxon>
    </lineage>
</organism>
<evidence type="ECO:0000256" key="8">
    <source>
        <dbReference type="ARBA" id="ARBA00022898"/>
    </source>
</evidence>
<dbReference type="GO" id="GO:0070179">
    <property type="term" value="P:D-serine biosynthetic process"/>
    <property type="evidence" value="ECO:0007669"/>
    <property type="project" value="TreeGrafter"/>
</dbReference>
<evidence type="ECO:0000256" key="9">
    <source>
        <dbReference type="ARBA" id="ARBA00023239"/>
    </source>
</evidence>
<evidence type="ECO:0000256" key="16">
    <source>
        <dbReference type="ARBA" id="ARBA00066592"/>
    </source>
</evidence>
<dbReference type="OrthoDB" id="4418812at2759"/>
<dbReference type="InterPro" id="IPR036052">
    <property type="entry name" value="TrpB-like_PALP_sf"/>
</dbReference>
<keyword evidence="23" id="KW-1185">Reference proteome</keyword>
<evidence type="ECO:0000256" key="17">
    <source>
        <dbReference type="ARBA" id="ARBA00070760"/>
    </source>
</evidence>
<dbReference type="PROSITE" id="PS00165">
    <property type="entry name" value="DEHYDRATASE_SER_THR"/>
    <property type="match status" value="1"/>
</dbReference>
<evidence type="ECO:0000256" key="1">
    <source>
        <dbReference type="ARBA" id="ARBA00001913"/>
    </source>
</evidence>
<evidence type="ECO:0000313" key="22">
    <source>
        <dbReference type="EMBL" id="PAV80580.1"/>
    </source>
</evidence>
<comment type="caution">
    <text evidence="22">The sequence shown here is derived from an EMBL/GenBank/DDBJ whole genome shotgun (WGS) entry which is preliminary data.</text>
</comment>
<feature type="domain" description="Tryptophan synthase beta chain-like PALP" evidence="21">
    <location>
        <begin position="19"/>
        <end position="304"/>
    </location>
</feature>
<comment type="catalytic activity">
    <reaction evidence="11">
        <text>L-serine = pyruvate + NH4(+)</text>
        <dbReference type="Rhea" id="RHEA:19169"/>
        <dbReference type="ChEBI" id="CHEBI:15361"/>
        <dbReference type="ChEBI" id="CHEBI:28938"/>
        <dbReference type="ChEBI" id="CHEBI:33384"/>
        <dbReference type="EC" id="4.3.1.17"/>
    </reaction>
</comment>
<accession>A0A2A2L363</accession>
<proteinExistence type="inferred from homology"/>
<dbReference type="GO" id="GO:0030378">
    <property type="term" value="F:serine racemase activity"/>
    <property type="evidence" value="ECO:0007669"/>
    <property type="project" value="UniProtKB-EC"/>
</dbReference>
<gene>
    <name evidence="22" type="ORF">WR25_19122</name>
</gene>
<dbReference type="AlphaFoldDB" id="A0A2A2L363"/>
<evidence type="ECO:0000256" key="14">
    <source>
        <dbReference type="ARBA" id="ARBA00056426"/>
    </source>
</evidence>
<evidence type="ECO:0000256" key="11">
    <source>
        <dbReference type="ARBA" id="ARBA00049406"/>
    </source>
</evidence>
<evidence type="ECO:0000256" key="18">
    <source>
        <dbReference type="ARBA" id="ARBA00076108"/>
    </source>
</evidence>
<dbReference type="GO" id="GO:0018114">
    <property type="term" value="F:threonine racemase activity"/>
    <property type="evidence" value="ECO:0007669"/>
    <property type="project" value="TreeGrafter"/>
</dbReference>
<protein>
    <recommendedName>
        <fullName evidence="17">Serine racemase</fullName>
        <ecNumber evidence="6">4.3.1.17</ecNumber>
        <ecNumber evidence="15">4.3.1.18</ecNumber>
        <ecNumber evidence="16">5.1.1.18</ecNumber>
    </recommendedName>
    <alternativeName>
        <fullName evidence="18">D-serine ammonia-lyase</fullName>
    </alternativeName>
    <alternativeName>
        <fullName evidence="20">D-serine dehydratase</fullName>
    </alternativeName>
    <alternativeName>
        <fullName evidence="19">L-serine ammonia-lyase</fullName>
    </alternativeName>
    <alternativeName>
        <fullName evidence="10">L-serine dehydratase</fullName>
    </alternativeName>
</protein>
<name>A0A2A2L363_9BILA</name>
<dbReference type="GO" id="GO:0008721">
    <property type="term" value="F:D-serine ammonia-lyase activity"/>
    <property type="evidence" value="ECO:0007669"/>
    <property type="project" value="UniProtKB-EC"/>
</dbReference>
<evidence type="ECO:0000256" key="20">
    <source>
        <dbReference type="ARBA" id="ARBA00081761"/>
    </source>
</evidence>
<dbReference type="PANTHER" id="PTHR43050">
    <property type="entry name" value="SERINE / THREONINE RACEMASE FAMILY MEMBER"/>
    <property type="match status" value="1"/>
</dbReference>
<evidence type="ECO:0000256" key="3">
    <source>
        <dbReference type="ARBA" id="ARBA00001936"/>
    </source>
</evidence>
<dbReference type="EMBL" id="LIAE01007250">
    <property type="protein sequence ID" value="PAV80580.1"/>
    <property type="molecule type" value="Genomic_DNA"/>
</dbReference>
<evidence type="ECO:0000256" key="5">
    <source>
        <dbReference type="ARBA" id="ARBA00010869"/>
    </source>
</evidence>
<dbReference type="GO" id="GO:0006563">
    <property type="term" value="P:L-serine metabolic process"/>
    <property type="evidence" value="ECO:0007669"/>
    <property type="project" value="UniProtKB-ARBA"/>
</dbReference>
<dbReference type="Gene3D" id="3.40.50.1100">
    <property type="match status" value="2"/>
</dbReference>
<keyword evidence="8" id="KW-0663">Pyridoxal phosphate</keyword>
<dbReference type="Proteomes" id="UP000218231">
    <property type="component" value="Unassembled WGS sequence"/>
</dbReference>
<comment type="cofactor">
    <cofactor evidence="4">
        <name>Mg(2+)</name>
        <dbReference type="ChEBI" id="CHEBI:18420"/>
    </cofactor>
</comment>
<comment type="cofactor">
    <cofactor evidence="2">
        <name>pyridoxal 5'-phosphate</name>
        <dbReference type="ChEBI" id="CHEBI:597326"/>
    </cofactor>
</comment>
<comment type="cofactor">
    <cofactor evidence="1">
        <name>Ca(2+)</name>
        <dbReference type="ChEBI" id="CHEBI:29108"/>
    </cofactor>
</comment>
<sequence length="314" mass="34226">MVKISIEEMEKARKRLQGRIHKTPVIQCEAINKLAGTNVHFKCEHLQKTGSFKSRGALNAVLGVKEERGDDCQGVLTHSSGNHGQALAWAALQCQMPCCVVVPANAPQLKKDGMSEYKTDIVLCGNTVKDRETTCAEMQKKLGYDVVEPFNNAYMINGHASCAAEIIEQVPEADAVFVAVGGGGLASAICMYIDEKRPDIKVYLVEPEAKQLKSYLNEDKLPEYDTVNTVADGIRVLRVGDLCKPILAKYAAGNIISVTEEEICEALKLIWTRTKQRVEPTAAVPLAGLLKLKDKARCPVVILCGGNVDLSFVP</sequence>
<dbReference type="PANTHER" id="PTHR43050:SF1">
    <property type="entry name" value="SERINE RACEMASE"/>
    <property type="match status" value="1"/>
</dbReference>
<dbReference type="EC" id="5.1.1.18" evidence="16"/>
<reference evidence="22 23" key="1">
    <citation type="journal article" date="2017" name="Curr. Biol.">
        <title>Genome architecture and evolution of a unichromosomal asexual nematode.</title>
        <authorList>
            <person name="Fradin H."/>
            <person name="Zegar C."/>
            <person name="Gutwein M."/>
            <person name="Lucas J."/>
            <person name="Kovtun M."/>
            <person name="Corcoran D."/>
            <person name="Baugh L.R."/>
            <person name="Kiontke K."/>
            <person name="Gunsalus K."/>
            <person name="Fitch D.H."/>
            <person name="Piano F."/>
        </authorList>
    </citation>
    <scope>NUCLEOTIDE SEQUENCE [LARGE SCALE GENOMIC DNA]</scope>
    <source>
        <strain evidence="22">PF1309</strain>
    </source>
</reference>
<comment type="cofactor">
    <cofactor evidence="3">
        <name>Mn(2+)</name>
        <dbReference type="ChEBI" id="CHEBI:29035"/>
    </cofactor>
</comment>
<dbReference type="InterPro" id="IPR000634">
    <property type="entry name" value="Ser/Thr_deHydtase_PyrdxlP-BS"/>
</dbReference>
<keyword evidence="9" id="KW-0456">Lyase</keyword>
<evidence type="ECO:0000256" key="12">
    <source>
        <dbReference type="ARBA" id="ARBA00050422"/>
    </source>
</evidence>
<evidence type="ECO:0000256" key="6">
    <source>
        <dbReference type="ARBA" id="ARBA00012093"/>
    </source>
</evidence>
<evidence type="ECO:0000256" key="15">
    <source>
        <dbReference type="ARBA" id="ARBA00066349"/>
    </source>
</evidence>
<dbReference type="SUPFAM" id="SSF53686">
    <property type="entry name" value="Tryptophan synthase beta subunit-like PLP-dependent enzymes"/>
    <property type="match status" value="1"/>
</dbReference>
<evidence type="ECO:0000256" key="13">
    <source>
        <dbReference type="ARBA" id="ARBA00051769"/>
    </source>
</evidence>
<comment type="function">
    <text evidence="14">Catalyzes the synthesis of D-serine from L-serine. D-serine is a key coagonist with glutamate at NMDA receptors. Has dehydratase activity towards both L-serine and D-serine.</text>
</comment>
<dbReference type="FunFam" id="3.40.50.1100:FF:000041">
    <property type="entry name" value="Threonine ammonia-lyase, variant"/>
    <property type="match status" value="1"/>
</dbReference>
<dbReference type="GO" id="GO:0000287">
    <property type="term" value="F:magnesium ion binding"/>
    <property type="evidence" value="ECO:0007669"/>
    <property type="project" value="TreeGrafter"/>
</dbReference>
<evidence type="ECO:0000256" key="19">
    <source>
        <dbReference type="ARBA" id="ARBA00081060"/>
    </source>
</evidence>
<keyword evidence="7" id="KW-0460">Magnesium</keyword>
<dbReference type="STRING" id="2018661.A0A2A2L363"/>
<comment type="catalytic activity">
    <reaction evidence="13">
        <text>L-serine = D-serine</text>
        <dbReference type="Rhea" id="RHEA:10980"/>
        <dbReference type="ChEBI" id="CHEBI:33384"/>
        <dbReference type="ChEBI" id="CHEBI:35247"/>
        <dbReference type="EC" id="5.1.1.18"/>
    </reaction>
</comment>
<evidence type="ECO:0000256" key="4">
    <source>
        <dbReference type="ARBA" id="ARBA00001946"/>
    </source>
</evidence>
<dbReference type="GO" id="GO:0030170">
    <property type="term" value="F:pyridoxal phosphate binding"/>
    <property type="evidence" value="ECO:0007669"/>
    <property type="project" value="InterPro"/>
</dbReference>
<dbReference type="GO" id="GO:0003941">
    <property type="term" value="F:L-serine ammonia-lyase activity"/>
    <property type="evidence" value="ECO:0007669"/>
    <property type="project" value="UniProtKB-EC"/>
</dbReference>
<evidence type="ECO:0000256" key="10">
    <source>
        <dbReference type="ARBA" id="ARBA00031418"/>
    </source>
</evidence>
<evidence type="ECO:0000256" key="7">
    <source>
        <dbReference type="ARBA" id="ARBA00022842"/>
    </source>
</evidence>
<dbReference type="GO" id="GO:0005524">
    <property type="term" value="F:ATP binding"/>
    <property type="evidence" value="ECO:0007669"/>
    <property type="project" value="TreeGrafter"/>
</dbReference>
<evidence type="ECO:0000256" key="2">
    <source>
        <dbReference type="ARBA" id="ARBA00001933"/>
    </source>
</evidence>
<dbReference type="Pfam" id="PF00291">
    <property type="entry name" value="PALP"/>
    <property type="match status" value="1"/>
</dbReference>
<comment type="similarity">
    <text evidence="5">Belongs to the serine/threonine dehydratase family.</text>
</comment>
<dbReference type="InterPro" id="IPR001926">
    <property type="entry name" value="TrpB-like_PALP"/>
</dbReference>
<dbReference type="CDD" id="cd01562">
    <property type="entry name" value="Thr-dehyd"/>
    <property type="match status" value="1"/>
</dbReference>